<dbReference type="InterPro" id="IPR009023">
    <property type="entry name" value="HMG_CoA_Rdtase_NAD(P)-bd_sf"/>
</dbReference>
<name>A0A8S9IRT8_BRACR</name>
<dbReference type="GO" id="GO:0005789">
    <property type="term" value="C:endoplasmic reticulum membrane"/>
    <property type="evidence" value="ECO:0007669"/>
    <property type="project" value="TreeGrafter"/>
</dbReference>
<reference evidence="4" key="1">
    <citation type="submission" date="2019-12" db="EMBL/GenBank/DDBJ databases">
        <title>Genome sequencing and annotation of Brassica cretica.</title>
        <authorList>
            <person name="Studholme D.J."/>
            <person name="Sarris P.F."/>
        </authorList>
    </citation>
    <scope>NUCLEOTIDE SEQUENCE</scope>
    <source>
        <strain evidence="4">PFS-102/07</strain>
        <tissue evidence="4">Leaf</tissue>
    </source>
</reference>
<evidence type="ECO:0000313" key="4">
    <source>
        <dbReference type="EMBL" id="KAF2572152.1"/>
    </source>
</evidence>
<keyword evidence="2" id="KW-0414">Isoprene biosynthesis</keyword>
<feature type="region of interest" description="Disordered" evidence="3">
    <location>
        <begin position="104"/>
        <end position="126"/>
    </location>
</feature>
<comment type="caution">
    <text evidence="4">The sequence shown here is derived from an EMBL/GenBank/DDBJ whole genome shotgun (WGS) entry which is preliminary data.</text>
</comment>
<proteinExistence type="predicted"/>
<dbReference type="PANTHER" id="PTHR10572">
    <property type="entry name" value="3-HYDROXY-3-METHYLGLUTARYL-COENZYME A REDUCTASE"/>
    <property type="match status" value="1"/>
</dbReference>
<evidence type="ECO:0000256" key="3">
    <source>
        <dbReference type="SAM" id="MobiDB-lite"/>
    </source>
</evidence>
<dbReference type="PANTHER" id="PTHR10572:SF24">
    <property type="entry name" value="3-HYDROXY-3-METHYLGLUTARYL-COENZYME A REDUCTASE"/>
    <property type="match status" value="1"/>
</dbReference>
<gene>
    <name evidence="4" type="ORF">F2Q70_00004855</name>
</gene>
<evidence type="ECO:0000256" key="1">
    <source>
        <dbReference type="ARBA" id="ARBA00005084"/>
    </source>
</evidence>
<accession>A0A8S9IRT8</accession>
<dbReference type="SUPFAM" id="SSF48452">
    <property type="entry name" value="TPR-like"/>
    <property type="match status" value="1"/>
</dbReference>
<dbReference type="Gene3D" id="1.25.40.10">
    <property type="entry name" value="Tetratricopeptide repeat domain"/>
    <property type="match status" value="1"/>
</dbReference>
<evidence type="ECO:0000256" key="2">
    <source>
        <dbReference type="ARBA" id="ARBA00023229"/>
    </source>
</evidence>
<dbReference type="SUPFAM" id="SSF55035">
    <property type="entry name" value="NAD-binding domain of HMG-CoA reductase"/>
    <property type="match status" value="1"/>
</dbReference>
<feature type="compositionally biased region" description="Basic and acidic residues" evidence="3">
    <location>
        <begin position="104"/>
        <end position="117"/>
    </location>
</feature>
<dbReference type="PROSITE" id="PS50065">
    <property type="entry name" value="HMG_COA_REDUCTASE_4"/>
    <property type="match status" value="1"/>
</dbReference>
<organism evidence="4">
    <name type="scientific">Brassica cretica</name>
    <name type="common">Mustard</name>
    <dbReference type="NCBI Taxonomy" id="69181"/>
    <lineage>
        <taxon>Eukaryota</taxon>
        <taxon>Viridiplantae</taxon>
        <taxon>Streptophyta</taxon>
        <taxon>Embryophyta</taxon>
        <taxon>Tracheophyta</taxon>
        <taxon>Spermatophyta</taxon>
        <taxon>Magnoliopsida</taxon>
        <taxon>eudicotyledons</taxon>
        <taxon>Gunneridae</taxon>
        <taxon>Pentapetalae</taxon>
        <taxon>rosids</taxon>
        <taxon>malvids</taxon>
        <taxon>Brassicales</taxon>
        <taxon>Brassicaceae</taxon>
        <taxon>Brassiceae</taxon>
        <taxon>Brassica</taxon>
    </lineage>
</organism>
<comment type="pathway">
    <text evidence="1">Metabolic intermediate biosynthesis; (R)-mevalonate biosynthesis; (R)-mevalonate from acetyl-CoA: step 3/3.</text>
</comment>
<dbReference type="GO" id="GO:0004420">
    <property type="term" value="F:hydroxymethylglutaryl-CoA reductase (NADPH) activity"/>
    <property type="evidence" value="ECO:0007669"/>
    <property type="project" value="InterPro"/>
</dbReference>
<dbReference type="InterPro" id="IPR002202">
    <property type="entry name" value="HMG_CoA_Rdtase"/>
</dbReference>
<dbReference type="GO" id="GO:0008299">
    <property type="term" value="P:isoprenoid biosynthetic process"/>
    <property type="evidence" value="ECO:0007669"/>
    <property type="project" value="UniProtKB-KW"/>
</dbReference>
<dbReference type="GO" id="GO:0015936">
    <property type="term" value="P:coenzyme A metabolic process"/>
    <property type="evidence" value="ECO:0007669"/>
    <property type="project" value="InterPro"/>
</dbReference>
<dbReference type="AlphaFoldDB" id="A0A8S9IRT8"/>
<sequence length="284" mass="31390">MATSSVLLSDLEAGSCSSYTVEKSLAEHQNPNTLKRLNEADRAKKICRINNNKLFKEQEYHDAVRHHTEAIQRNPKEPTVSPILIILCNKLFKEQEYHDAVRHHTEAIQRNPKEPTTRPRGMQDPGIKNILTNLLGLTRDEDEAQKDEIPTRLPDGQHQTNRGCKAGYVSGGAEGRTNRGCKVEYVSGGAEGRCGAMGMDMVTKGVHNVIEFLSYDSPNMDVIGISDNFFSDINKPAAVNCIEGHGSSLGRFKSHASNIVFDVFIATCQDPAQNMESSQIDGSH</sequence>
<dbReference type="EMBL" id="QGKY02001015">
    <property type="protein sequence ID" value="KAF2572152.1"/>
    <property type="molecule type" value="Genomic_DNA"/>
</dbReference>
<protein>
    <submittedName>
        <fullName evidence="4">Uncharacterized protein</fullName>
    </submittedName>
</protein>
<dbReference type="InterPro" id="IPR011990">
    <property type="entry name" value="TPR-like_helical_dom_sf"/>
</dbReference>
<dbReference type="Gene3D" id="3.30.70.420">
    <property type="entry name" value="Hydroxymethylglutaryl-CoA reductase, class I/II, NAD/NADP-binding domain"/>
    <property type="match status" value="1"/>
</dbReference>
<dbReference type="GO" id="GO:0016126">
    <property type="term" value="P:sterol biosynthetic process"/>
    <property type="evidence" value="ECO:0007669"/>
    <property type="project" value="TreeGrafter"/>
</dbReference>
<dbReference type="GO" id="GO:0005778">
    <property type="term" value="C:peroxisomal membrane"/>
    <property type="evidence" value="ECO:0007669"/>
    <property type="project" value="TreeGrafter"/>
</dbReference>